<evidence type="ECO:0000313" key="1">
    <source>
        <dbReference type="EMBL" id="HAC30727.1"/>
    </source>
</evidence>
<organism evidence="1 2">
    <name type="scientific">Marinobacter nauticus</name>
    <name type="common">Marinobacter hydrocarbonoclasticus</name>
    <name type="synonym">Marinobacter aquaeolei</name>
    <dbReference type="NCBI Taxonomy" id="2743"/>
    <lineage>
        <taxon>Bacteria</taxon>
        <taxon>Pseudomonadati</taxon>
        <taxon>Pseudomonadota</taxon>
        <taxon>Gammaproteobacteria</taxon>
        <taxon>Pseudomonadales</taxon>
        <taxon>Marinobacteraceae</taxon>
        <taxon>Marinobacter</taxon>
    </lineage>
</organism>
<dbReference type="Proteomes" id="UP000261325">
    <property type="component" value="Unassembled WGS sequence"/>
</dbReference>
<name>A0A3B8WKS6_MARNT</name>
<protein>
    <submittedName>
        <fullName evidence="1">Uncharacterized protein</fullName>
    </submittedName>
</protein>
<reference evidence="1 2" key="1">
    <citation type="journal article" date="2018" name="Nat. Biotechnol.">
        <title>A standardized bacterial taxonomy based on genome phylogeny substantially revises the tree of life.</title>
        <authorList>
            <person name="Parks D.H."/>
            <person name="Chuvochina M."/>
            <person name="Waite D.W."/>
            <person name="Rinke C."/>
            <person name="Skarshewski A."/>
            <person name="Chaumeil P.A."/>
            <person name="Hugenholtz P."/>
        </authorList>
    </citation>
    <scope>NUCLEOTIDE SEQUENCE [LARGE SCALE GENOMIC DNA]</scope>
    <source>
        <strain evidence="1">UBA9049</strain>
    </source>
</reference>
<comment type="caution">
    <text evidence="1">The sequence shown here is derived from an EMBL/GenBank/DDBJ whole genome shotgun (WGS) entry which is preliminary data.</text>
</comment>
<gene>
    <name evidence="1" type="ORF">DCF82_23420</name>
</gene>
<evidence type="ECO:0000313" key="2">
    <source>
        <dbReference type="Proteomes" id="UP000261325"/>
    </source>
</evidence>
<sequence>MERTPVETPFGVLPGGYYPLKYDPETSFMQFKRDESVNTQDLFENNFLKPTTKKGHTIERVGSAGMQVRLDLAVLGEHIYQVIHDLSHRRAIIDVDRLIGNVRVRHAIEGTAGKEAYRQLRPWLQAIANDTRQPSLPWERVISHMRAGGTIVNMGWKFTTAIVQPLGYLQSVDQIGAKWAWKGLRDFYGSPDKMAKQVDFVFERSEAMKNRQRNFDRDVRDYARRLEREGKMDGVRESFFWMTGMLDMSVSVPTWLGAYRKAMEGHVPNAAKGDEAAAIDYADQAVRESQSSGAVKDLARIQRGNEAFRAFTMFYSYFSALFNLLRRRRQDLQLGNINLPQFAASMAVLWIAPAVLGELVAMRGPDDDEEWAKWAAQQSILYPFQTMIGVRDVANAALTPFGFGASPAYDGLEQTARALQVPYKALTGEEVKRSDVKSIVLATSYWGHLPGRQTWITGEYLFDLMDGKENPENPGELLDGLMFSRPANER</sequence>
<accession>A0A3B8WKS6</accession>
<dbReference type="AlphaFoldDB" id="A0A3B8WKS6"/>
<dbReference type="EMBL" id="DLYI01000313">
    <property type="protein sequence ID" value="HAC30727.1"/>
    <property type="molecule type" value="Genomic_DNA"/>
</dbReference>
<proteinExistence type="predicted"/>